<dbReference type="GO" id="GO:0016627">
    <property type="term" value="F:oxidoreductase activity, acting on the CH-CH group of donors"/>
    <property type="evidence" value="ECO:0007669"/>
    <property type="project" value="TreeGrafter"/>
</dbReference>
<evidence type="ECO:0000313" key="4">
    <source>
        <dbReference type="Proteomes" id="UP000552644"/>
    </source>
</evidence>
<dbReference type="PANTHER" id="PTHR35176">
    <property type="entry name" value="HEME OXYGENASE HI_0854-RELATED"/>
    <property type="match status" value="1"/>
</dbReference>
<dbReference type="GO" id="GO:0070967">
    <property type="term" value="F:coenzyme F420 binding"/>
    <property type="evidence" value="ECO:0007669"/>
    <property type="project" value="TreeGrafter"/>
</dbReference>
<evidence type="ECO:0000313" key="3">
    <source>
        <dbReference type="EMBL" id="MBB4914328.1"/>
    </source>
</evidence>
<dbReference type="InterPro" id="IPR012349">
    <property type="entry name" value="Split_barrel_FMN-bd"/>
</dbReference>
<protein>
    <recommendedName>
        <fullName evidence="2">Pyridoxamine 5'-phosphate oxidase N-terminal domain-containing protein</fullName>
    </recommendedName>
</protein>
<accession>A0A7W7QIT8</accession>
<dbReference type="RefSeq" id="WP_184713004.1">
    <property type="nucleotide sequence ID" value="NZ_JACHJP010000001.1"/>
</dbReference>
<reference evidence="3 4" key="1">
    <citation type="submission" date="2020-08" db="EMBL/GenBank/DDBJ databases">
        <title>Genomic Encyclopedia of Type Strains, Phase III (KMG-III): the genomes of soil and plant-associated and newly described type strains.</title>
        <authorList>
            <person name="Whitman W."/>
        </authorList>
    </citation>
    <scope>NUCLEOTIDE SEQUENCE [LARGE SCALE GENOMIC DNA]</scope>
    <source>
        <strain evidence="3 4">CECT 8840</strain>
    </source>
</reference>
<proteinExistence type="predicted"/>
<dbReference type="Proteomes" id="UP000552644">
    <property type="component" value="Unassembled WGS sequence"/>
</dbReference>
<evidence type="ECO:0000256" key="1">
    <source>
        <dbReference type="ARBA" id="ARBA00023002"/>
    </source>
</evidence>
<dbReference type="AlphaFoldDB" id="A0A7W7QIT8"/>
<evidence type="ECO:0000259" key="2">
    <source>
        <dbReference type="Pfam" id="PF01243"/>
    </source>
</evidence>
<name>A0A7W7QIT8_9ACTN</name>
<keyword evidence="1" id="KW-0560">Oxidoreductase</keyword>
<gene>
    <name evidence="3" type="ORF">FHS44_001400</name>
</gene>
<dbReference type="GO" id="GO:0005829">
    <property type="term" value="C:cytosol"/>
    <property type="evidence" value="ECO:0007669"/>
    <property type="project" value="TreeGrafter"/>
</dbReference>
<dbReference type="InterPro" id="IPR052019">
    <property type="entry name" value="F420H2_bilvrd_red/Heme_oxyg"/>
</dbReference>
<dbReference type="PANTHER" id="PTHR35176:SF4">
    <property type="entry name" value="PYRIDOXAMINE 5'-PHOSPHATE OXIDASE-RELATED FMN-BINDING"/>
    <property type="match status" value="1"/>
</dbReference>
<dbReference type="EMBL" id="JACHJP010000001">
    <property type="protein sequence ID" value="MBB4914328.1"/>
    <property type="molecule type" value="Genomic_DNA"/>
</dbReference>
<dbReference type="Pfam" id="PF01243">
    <property type="entry name" value="PNPOx_N"/>
    <property type="match status" value="1"/>
</dbReference>
<comment type="caution">
    <text evidence="3">The sequence shown here is derived from an EMBL/GenBank/DDBJ whole genome shotgun (WGS) entry which is preliminary data.</text>
</comment>
<feature type="domain" description="Pyridoxamine 5'-phosphate oxidase N-terminal" evidence="2">
    <location>
        <begin position="32"/>
        <end position="155"/>
    </location>
</feature>
<dbReference type="Gene3D" id="2.30.110.10">
    <property type="entry name" value="Electron Transport, Fmn-binding Protein, Chain A"/>
    <property type="match status" value="1"/>
</dbReference>
<keyword evidence="4" id="KW-1185">Reference proteome</keyword>
<dbReference type="SUPFAM" id="SSF50475">
    <property type="entry name" value="FMN-binding split barrel"/>
    <property type="match status" value="1"/>
</dbReference>
<sequence length="174" mass="19053">MTKKPVAELLFSETDAVPISTDPATVKPWDLARACVESVPRAWLSSVRPDSGPHAVPLMPVWADDVPCFASRPGSRKSRNLARDPRCVLTATDGTLDLVVEGEAVRVTDEDGIRRVLDAFKAKYGWELSVRDGSAFADDLPGSPEYGLYRIVPTRAFGYGADGATATRWRFEEE</sequence>
<organism evidence="3 4">
    <name type="scientific">Streptosporangium saharense</name>
    <dbReference type="NCBI Taxonomy" id="1706840"/>
    <lineage>
        <taxon>Bacteria</taxon>
        <taxon>Bacillati</taxon>
        <taxon>Actinomycetota</taxon>
        <taxon>Actinomycetes</taxon>
        <taxon>Streptosporangiales</taxon>
        <taxon>Streptosporangiaceae</taxon>
        <taxon>Streptosporangium</taxon>
    </lineage>
</organism>
<dbReference type="InterPro" id="IPR011576">
    <property type="entry name" value="Pyridox_Oxase_N"/>
</dbReference>